<dbReference type="Proteomes" id="UP000817658">
    <property type="component" value="Chromosome 1"/>
</dbReference>
<name>Q5VR24_ORYSJ</name>
<dbReference type="EMBL" id="AP003209">
    <property type="protein sequence ID" value="BAD68100.1"/>
    <property type="molecule type" value="Genomic_DNA"/>
</dbReference>
<feature type="region of interest" description="Disordered" evidence="1">
    <location>
        <begin position="53"/>
        <end position="98"/>
    </location>
</feature>
<reference evidence="2" key="1">
    <citation type="journal article" date="2002" name="Nature">
        <title>The genome sequence and structure of rice chromosome 1.</title>
        <authorList>
            <person name="Sasaki T."/>
            <person name="Matsumoto T."/>
            <person name="Yamamoto K."/>
            <person name="Sakata K."/>
            <person name="Baba T."/>
            <person name="Katayose Y."/>
            <person name="Wu J."/>
            <person name="Niimura Y."/>
            <person name="Cheng Z."/>
            <person name="Nagamura Y."/>
            <person name="Antonio B.A."/>
            <person name="Kanamori H."/>
            <person name="Hosokawa S."/>
            <person name="Masukawa M."/>
            <person name="Arikawa K."/>
            <person name="Chiden Y."/>
            <person name="Hayashi M."/>
            <person name="Okamoto M."/>
            <person name="Ando T."/>
            <person name="Aoki H."/>
            <person name="Arita K."/>
            <person name="Hamada M."/>
            <person name="Harada C."/>
            <person name="Hijishita S."/>
            <person name="Honda M."/>
            <person name="Ichikawa Y."/>
            <person name="Idonuma A."/>
            <person name="Iijima M."/>
            <person name="Ikeda M."/>
            <person name="Ikeno M."/>
            <person name="Itoh S."/>
            <person name="Itoh T."/>
            <person name="Itoh Y."/>
            <person name="Itoh Y."/>
            <person name="Iwabuchi A."/>
            <person name="Kamiya K."/>
            <person name="Karasawa W."/>
            <person name="Katagiri S."/>
            <person name="Kikuta A."/>
            <person name="Kobayashi N."/>
            <person name="Kono I."/>
            <person name="Machita K."/>
            <person name="Maehara T."/>
            <person name="Mizuno H."/>
            <person name="Mizubayashi T."/>
            <person name="Mukai Y."/>
            <person name="Nagasaki H."/>
            <person name="Nakashima M."/>
            <person name="Nakama Y."/>
            <person name="Nakamichi Y."/>
            <person name="Nakamura M."/>
            <person name="Namiki N."/>
            <person name="Negishi M."/>
            <person name="Ohta I."/>
            <person name="Ono N."/>
            <person name="Saji S."/>
            <person name="Sakai K."/>
            <person name="Shibata M."/>
            <person name="Shimokawa T."/>
            <person name="Shomura A."/>
            <person name="Song J."/>
            <person name="Takazaki Y."/>
            <person name="Terasawa K."/>
            <person name="Tsuji K."/>
            <person name="Waki K."/>
            <person name="Yamagata H."/>
            <person name="Yamane H."/>
            <person name="Yoshiki S."/>
            <person name="Yoshihara R."/>
            <person name="Yukawa K."/>
            <person name="Zhong H."/>
            <person name="Iwama H."/>
            <person name="Endo T."/>
            <person name="Ito H."/>
            <person name="Hahn J.H."/>
            <person name="Kim H.I."/>
            <person name="Eun M.Y."/>
            <person name="Yano M."/>
            <person name="Jiang J."/>
            <person name="Gojobori T."/>
        </authorList>
    </citation>
    <scope>NUCLEOTIDE SEQUENCE [LARGE SCALE GENOMIC DNA]</scope>
</reference>
<evidence type="ECO:0000313" key="2">
    <source>
        <dbReference type="EMBL" id="BAD68100.1"/>
    </source>
</evidence>
<proteinExistence type="predicted"/>
<protein>
    <submittedName>
        <fullName evidence="2">Uncharacterized protein</fullName>
    </submittedName>
</protein>
<feature type="region of interest" description="Disordered" evidence="1">
    <location>
        <begin position="1"/>
        <end position="35"/>
    </location>
</feature>
<feature type="compositionally biased region" description="Basic and acidic residues" evidence="1">
    <location>
        <begin position="119"/>
        <end position="147"/>
    </location>
</feature>
<evidence type="ECO:0000256" key="1">
    <source>
        <dbReference type="SAM" id="MobiDB-lite"/>
    </source>
</evidence>
<dbReference type="AlphaFoldDB" id="Q5VR24"/>
<feature type="compositionally biased region" description="Low complexity" evidence="1">
    <location>
        <begin position="53"/>
        <end position="81"/>
    </location>
</feature>
<organism evidence="2">
    <name type="scientific">Oryza sativa subsp. japonica</name>
    <name type="common">Rice</name>
    <dbReference type="NCBI Taxonomy" id="39947"/>
    <lineage>
        <taxon>Eukaryota</taxon>
        <taxon>Viridiplantae</taxon>
        <taxon>Streptophyta</taxon>
        <taxon>Embryophyta</taxon>
        <taxon>Tracheophyta</taxon>
        <taxon>Spermatophyta</taxon>
        <taxon>Magnoliopsida</taxon>
        <taxon>Liliopsida</taxon>
        <taxon>Poales</taxon>
        <taxon>Poaceae</taxon>
        <taxon>BOP clade</taxon>
        <taxon>Oryzoideae</taxon>
        <taxon>Oryzeae</taxon>
        <taxon>Oryzinae</taxon>
        <taxon>Oryza</taxon>
        <taxon>Oryza sativa</taxon>
    </lineage>
</organism>
<sequence length="180" mass="18584">MVRHRSSGSDGEDDEEGRLSCCRRPPPPLSLPLSPVGVLPGILRLASWSVGSARSGAVVGGSRPPVAPAVAGKAPAEEAGQGARGGEHRRLKPSPPVASWPTVAVPAVVGAAPAVSGAARRDQGESERDKGGHGLKHRIGDGLRQHKKSADFRQNYVAIGTKAVFGNPHSPSCKTKQHLA</sequence>
<gene>
    <name evidence="2" type="primary">B1189A09.28</name>
</gene>
<feature type="region of interest" description="Disordered" evidence="1">
    <location>
        <begin position="114"/>
        <end position="147"/>
    </location>
</feature>
<accession>Q5VR24</accession>